<evidence type="ECO:0000313" key="3">
    <source>
        <dbReference type="EMBL" id="SDY60330.1"/>
    </source>
</evidence>
<keyword evidence="4" id="KW-1185">Reference proteome</keyword>
<dbReference type="AlphaFoldDB" id="A0A1H3L7N9"/>
<feature type="compositionally biased region" description="Pro residues" evidence="1">
    <location>
        <begin position="99"/>
        <end position="115"/>
    </location>
</feature>
<dbReference type="SUPFAM" id="SSF54001">
    <property type="entry name" value="Cysteine proteinases"/>
    <property type="match status" value="1"/>
</dbReference>
<dbReference type="InterPro" id="IPR039564">
    <property type="entry name" value="Peptidase_C39-like"/>
</dbReference>
<dbReference type="EMBL" id="FNOK01000030">
    <property type="protein sequence ID" value="SDY60330.1"/>
    <property type="molecule type" value="Genomic_DNA"/>
</dbReference>
<feature type="compositionally biased region" description="Low complexity" evidence="1">
    <location>
        <begin position="87"/>
        <end position="98"/>
    </location>
</feature>
<evidence type="ECO:0000259" key="2">
    <source>
        <dbReference type="Pfam" id="PF13529"/>
    </source>
</evidence>
<accession>A0A1H3L7N9</accession>
<evidence type="ECO:0000313" key="4">
    <source>
        <dbReference type="Proteomes" id="UP000199529"/>
    </source>
</evidence>
<organism evidence="3 4">
    <name type="scientific">Saccharopolyspora shandongensis</name>
    <dbReference type="NCBI Taxonomy" id="418495"/>
    <lineage>
        <taxon>Bacteria</taxon>
        <taxon>Bacillati</taxon>
        <taxon>Actinomycetota</taxon>
        <taxon>Actinomycetes</taxon>
        <taxon>Pseudonocardiales</taxon>
        <taxon>Pseudonocardiaceae</taxon>
        <taxon>Saccharopolyspora</taxon>
    </lineage>
</organism>
<dbReference type="InterPro" id="IPR038765">
    <property type="entry name" value="Papain-like_cys_pep_sf"/>
</dbReference>
<dbReference type="Pfam" id="PF13529">
    <property type="entry name" value="Peptidase_C39_2"/>
    <property type="match status" value="1"/>
</dbReference>
<proteinExistence type="predicted"/>
<feature type="region of interest" description="Disordered" evidence="1">
    <location>
        <begin position="87"/>
        <end position="130"/>
    </location>
</feature>
<name>A0A1H3L7N9_9PSEU</name>
<feature type="domain" description="Peptidase C39-like" evidence="2">
    <location>
        <begin position="135"/>
        <end position="276"/>
    </location>
</feature>
<dbReference type="Proteomes" id="UP000199529">
    <property type="component" value="Unassembled WGS sequence"/>
</dbReference>
<protein>
    <submittedName>
        <fullName evidence="3">Peptidase_C39 like family protein</fullName>
    </submittedName>
</protein>
<sequence>MQKHGNAGGRTPKAAVRALVDKFGPKAGDGARIGKVSGKVLPVVVAGGALVMVGQPLLAGAGPEQAAPHPVQIRAVDNEAPLAPAVAPAPAAPTVSPAPAAPPAPEAPAAPPAPAAPADQGAPAPAPLPVTKSVDVDYQAQQTSYWCGPTAARIALSSKTDALPDQGEMAAELGTTENGTDTIGQVVDGLNKHLAGTGTQYVARDWSDRPLTPEMTEQLWSDTVRNVAGGKAMVANIVAAPGNQPPGYPSSQTIYHYVAIVGYNAADKTVHISDPARFSGIEDYWLSLDQIASLIQPKGYAA</sequence>
<dbReference type="STRING" id="418495.SAMN05216215_103041"/>
<dbReference type="RefSeq" id="WP_245761416.1">
    <property type="nucleotide sequence ID" value="NZ_FNOK01000030.1"/>
</dbReference>
<reference evidence="4" key="1">
    <citation type="submission" date="2016-10" db="EMBL/GenBank/DDBJ databases">
        <authorList>
            <person name="Varghese N."/>
            <person name="Submissions S."/>
        </authorList>
    </citation>
    <scope>NUCLEOTIDE SEQUENCE [LARGE SCALE GENOMIC DNA]</scope>
    <source>
        <strain evidence="4">CGMCC 4.3530</strain>
    </source>
</reference>
<evidence type="ECO:0000256" key="1">
    <source>
        <dbReference type="SAM" id="MobiDB-lite"/>
    </source>
</evidence>
<gene>
    <name evidence="3" type="ORF">SAMN05216215_103041</name>
</gene>